<reference evidence="3" key="1">
    <citation type="submission" date="2016-10" db="EMBL/GenBank/DDBJ databases">
        <authorList>
            <person name="Varghese N."/>
            <person name="Submissions S."/>
        </authorList>
    </citation>
    <scope>NUCLEOTIDE SEQUENCE [LARGE SCALE GENOMIC DNA]</scope>
    <source>
        <strain evidence="3">DSM 46732</strain>
    </source>
</reference>
<gene>
    <name evidence="2" type="ORF">SAMN04487905_102204</name>
</gene>
<proteinExistence type="predicted"/>
<evidence type="ECO:0000256" key="1">
    <source>
        <dbReference type="SAM" id="SignalP"/>
    </source>
</evidence>
<protein>
    <recommendedName>
        <fullName evidence="4">Secreted protein</fullName>
    </recommendedName>
</protein>
<evidence type="ECO:0008006" key="4">
    <source>
        <dbReference type="Google" id="ProtNLM"/>
    </source>
</evidence>
<keyword evidence="1" id="KW-0732">Signal</keyword>
<sequence>MPHRTRLAGLGAIVAALTSSGFIATQVATAQQDTEKPPPIVEDYSYPGAAQIEDETGVKLIEGDGNIIKVGCDKDTPLIRVDSANTSIDRSCYEVIDAHGWLTMEIPNVYSIRGDDHTVNATVTSNGQSEQVVIPSGKTTAIGIGNGADEDPAALVELRVPK</sequence>
<feature type="chain" id="PRO_5011609792" description="Secreted protein" evidence="1">
    <location>
        <begin position="31"/>
        <end position="162"/>
    </location>
</feature>
<organism evidence="2 3">
    <name type="scientific">Actinopolyspora xinjiangensis</name>
    <dbReference type="NCBI Taxonomy" id="405564"/>
    <lineage>
        <taxon>Bacteria</taxon>
        <taxon>Bacillati</taxon>
        <taxon>Actinomycetota</taxon>
        <taxon>Actinomycetes</taxon>
        <taxon>Actinopolysporales</taxon>
        <taxon>Actinopolysporaceae</taxon>
        <taxon>Actinopolyspora</taxon>
    </lineage>
</organism>
<dbReference type="Proteomes" id="UP000199497">
    <property type="component" value="Unassembled WGS sequence"/>
</dbReference>
<evidence type="ECO:0000313" key="3">
    <source>
        <dbReference type="Proteomes" id="UP000199497"/>
    </source>
</evidence>
<keyword evidence="3" id="KW-1185">Reference proteome</keyword>
<evidence type="ECO:0000313" key="2">
    <source>
        <dbReference type="EMBL" id="SDP15843.1"/>
    </source>
</evidence>
<name>A0A1H0QEP6_9ACTN</name>
<dbReference type="STRING" id="405564.SAMN04487905_102204"/>
<dbReference type="AlphaFoldDB" id="A0A1H0QEP6"/>
<dbReference type="EMBL" id="FNJR01000002">
    <property type="protein sequence ID" value="SDP15843.1"/>
    <property type="molecule type" value="Genomic_DNA"/>
</dbReference>
<feature type="signal peptide" evidence="1">
    <location>
        <begin position="1"/>
        <end position="30"/>
    </location>
</feature>
<accession>A0A1H0QEP6</accession>